<dbReference type="SUPFAM" id="SSF81901">
    <property type="entry name" value="HCP-like"/>
    <property type="match status" value="1"/>
</dbReference>
<dbReference type="KEGG" id="maga:Mag101_11800"/>
<sequence length="210" mass="23944">MYLTSLVNSGNRLNINFFLIILFVFCVALARASEASSMFKVSKNEAASRAEYTEKKTLDSEVVKNDFRRSILENALFNFERREYDCDLIDVIFSDELDGYSHAHFYRGIAYYKGICIPEDLVLAYSEFHTGAQLGHLDSSYFMALMAYSGIGVSQDVDYANKVFSVLLRFGHKRTVVLMEKLKKHGVVNELLLKNLMEEWVDNSAVIGNK</sequence>
<accession>A0A1Q2M7H0</accession>
<organism evidence="1 2">
    <name type="scientific">Microbulbifer agarilyticus</name>
    <dbReference type="NCBI Taxonomy" id="260552"/>
    <lineage>
        <taxon>Bacteria</taxon>
        <taxon>Pseudomonadati</taxon>
        <taxon>Pseudomonadota</taxon>
        <taxon>Gammaproteobacteria</taxon>
        <taxon>Cellvibrionales</taxon>
        <taxon>Microbulbiferaceae</taxon>
        <taxon>Microbulbifer</taxon>
    </lineage>
</organism>
<name>A0A1Q2M7H0_9GAMM</name>
<dbReference type="STRING" id="260552.Mag101_11800"/>
<proteinExistence type="predicted"/>
<gene>
    <name evidence="1" type="ORF">Mag101_11800</name>
</gene>
<dbReference type="Gene3D" id="1.25.40.10">
    <property type="entry name" value="Tetratricopeptide repeat domain"/>
    <property type="match status" value="1"/>
</dbReference>
<protein>
    <recommendedName>
        <fullName evidence="3">Sel1 repeat family protein</fullName>
    </recommendedName>
</protein>
<dbReference type="EMBL" id="CP019650">
    <property type="protein sequence ID" value="AQQ68247.1"/>
    <property type="molecule type" value="Genomic_DNA"/>
</dbReference>
<dbReference type="AlphaFoldDB" id="A0A1Q2M7H0"/>
<evidence type="ECO:0000313" key="1">
    <source>
        <dbReference type="EMBL" id="AQQ68247.1"/>
    </source>
</evidence>
<evidence type="ECO:0008006" key="3">
    <source>
        <dbReference type="Google" id="ProtNLM"/>
    </source>
</evidence>
<dbReference type="InterPro" id="IPR011990">
    <property type="entry name" value="TPR-like_helical_dom_sf"/>
</dbReference>
<dbReference type="Proteomes" id="UP000188219">
    <property type="component" value="Chromosome"/>
</dbReference>
<reference evidence="1" key="1">
    <citation type="submission" date="2017-02" db="EMBL/GenBank/DDBJ databases">
        <title>Genome of Microbulbifer agarilyticus GP101.</title>
        <authorList>
            <person name="Jung J."/>
            <person name="Bae S.S."/>
            <person name="Baek K."/>
        </authorList>
    </citation>
    <scope>NUCLEOTIDE SEQUENCE [LARGE SCALE GENOMIC DNA]</scope>
    <source>
        <strain evidence="1">GP101</strain>
    </source>
</reference>
<evidence type="ECO:0000313" key="2">
    <source>
        <dbReference type="Proteomes" id="UP000188219"/>
    </source>
</evidence>
<keyword evidence="2" id="KW-1185">Reference proteome</keyword>